<evidence type="ECO:0000256" key="2">
    <source>
        <dbReference type="ARBA" id="ARBA00022679"/>
    </source>
</evidence>
<gene>
    <name evidence="8" type="primary">mmuM</name>
    <name evidence="8" type="ORF">AVW16_03205</name>
</gene>
<evidence type="ECO:0000256" key="3">
    <source>
        <dbReference type="ARBA" id="ARBA00022723"/>
    </source>
</evidence>
<sequence length="318" mass="33863">MTDPLRPFLARQAFVLLDGALASELERRGADLADPLWSARLLIADPDAIRRLHADYYAAGADVAITASYQASFEGFAARGLDRSEAARLMRLSVELACAARDDFWAVPEHRCGRTRPLVAASVGPYGAVLADGSEYRGGYGLTLAQLMDFHRPRLEVLLSAGPDLLACETLPSALEAEAIARVLADDFPDARAWFAFTCRDDAHTAEGGRFVDAVAALAGREQVLAVGVNCSAPAHVAALLAAARDVADKPLLAYPNSGERYDAADKCWHGKADDLVGYAPGWLDAGARLIGGCCRTGPAEIRALATWRRSLGDAGKN</sequence>
<dbReference type="InterPro" id="IPR003726">
    <property type="entry name" value="HCY_dom"/>
</dbReference>
<feature type="binding site" evidence="6">
    <location>
        <position position="294"/>
    </location>
    <ligand>
        <name>Zn(2+)</name>
        <dbReference type="ChEBI" id="CHEBI:29105"/>
    </ligand>
</feature>
<dbReference type="GO" id="GO:0008270">
    <property type="term" value="F:zinc ion binding"/>
    <property type="evidence" value="ECO:0007669"/>
    <property type="project" value="InterPro"/>
</dbReference>
<organism evidence="8 9">
    <name type="scientific">Crenobacter luteus</name>
    <dbReference type="NCBI Taxonomy" id="1452487"/>
    <lineage>
        <taxon>Bacteria</taxon>
        <taxon>Pseudomonadati</taxon>
        <taxon>Pseudomonadota</taxon>
        <taxon>Betaproteobacteria</taxon>
        <taxon>Neisseriales</taxon>
        <taxon>Neisseriaceae</taxon>
        <taxon>Crenobacter</taxon>
    </lineage>
</organism>
<dbReference type="FunFam" id="3.20.20.330:FF:000002">
    <property type="entry name" value="Homocysteine S-methyltransferase"/>
    <property type="match status" value="1"/>
</dbReference>
<dbReference type="InterPro" id="IPR036589">
    <property type="entry name" value="HCY_dom_sf"/>
</dbReference>
<keyword evidence="3 6" id="KW-0479">Metal-binding</keyword>
<keyword evidence="4 6" id="KW-0862">Zinc</keyword>
<dbReference type="GO" id="GO:0009086">
    <property type="term" value="P:methionine biosynthetic process"/>
    <property type="evidence" value="ECO:0007669"/>
    <property type="project" value="InterPro"/>
</dbReference>
<evidence type="ECO:0000256" key="5">
    <source>
        <dbReference type="ARBA" id="ARBA00076752"/>
    </source>
</evidence>
<dbReference type="InterPro" id="IPR051486">
    <property type="entry name" value="Hcy_S-methyltransferase"/>
</dbReference>
<dbReference type="Proteomes" id="UP000076625">
    <property type="component" value="Unassembled WGS sequence"/>
</dbReference>
<dbReference type="AlphaFoldDB" id="A0A165EKY2"/>
<feature type="binding site" evidence="6">
    <location>
        <position position="231"/>
    </location>
    <ligand>
        <name>Zn(2+)</name>
        <dbReference type="ChEBI" id="CHEBI:29105"/>
    </ligand>
</feature>
<dbReference type="PIRSF" id="PIRSF037505">
    <property type="entry name" value="Betaine_HMT"/>
    <property type="match status" value="1"/>
</dbReference>
<dbReference type="Gene3D" id="3.20.20.330">
    <property type="entry name" value="Homocysteine-binding-like domain"/>
    <property type="match status" value="1"/>
</dbReference>
<dbReference type="Pfam" id="PF02574">
    <property type="entry name" value="S-methyl_trans"/>
    <property type="match status" value="1"/>
</dbReference>
<comment type="caution">
    <text evidence="8">The sequence shown here is derived from an EMBL/GenBank/DDBJ whole genome shotgun (WGS) entry which is preliminary data.</text>
</comment>
<dbReference type="GO" id="GO:0008898">
    <property type="term" value="F:S-adenosylmethionine-homocysteine S-methyltransferase activity"/>
    <property type="evidence" value="ECO:0007669"/>
    <property type="project" value="TreeGrafter"/>
</dbReference>
<dbReference type="GO" id="GO:0032259">
    <property type="term" value="P:methylation"/>
    <property type="evidence" value="ECO:0007669"/>
    <property type="project" value="UniProtKB-KW"/>
</dbReference>
<reference evidence="9" key="1">
    <citation type="submission" date="2016-01" db="EMBL/GenBank/DDBJ databases">
        <title>Draft genome of Chromobacterium sp. F49.</title>
        <authorList>
            <person name="Hong K.W."/>
        </authorList>
    </citation>
    <scope>NUCLEOTIDE SEQUENCE [LARGE SCALE GENOMIC DNA]</scope>
    <source>
        <strain evidence="9">CN10</strain>
    </source>
</reference>
<comment type="cofactor">
    <cofactor evidence="6">
        <name>Zn(2+)</name>
        <dbReference type="ChEBI" id="CHEBI:29105"/>
    </cofactor>
</comment>
<dbReference type="GO" id="GO:0033528">
    <property type="term" value="P:S-methylmethionine cycle"/>
    <property type="evidence" value="ECO:0007669"/>
    <property type="project" value="TreeGrafter"/>
</dbReference>
<evidence type="ECO:0000313" key="9">
    <source>
        <dbReference type="Proteomes" id="UP000076625"/>
    </source>
</evidence>
<dbReference type="STRING" id="1452487.AVW16_03205"/>
<dbReference type="SUPFAM" id="SSF82282">
    <property type="entry name" value="Homocysteine S-methyltransferase"/>
    <property type="match status" value="1"/>
</dbReference>
<name>A0A165EKY2_9NEIS</name>
<dbReference type="PANTHER" id="PTHR46015">
    <property type="entry name" value="ZGC:172121"/>
    <property type="match status" value="1"/>
</dbReference>
<feature type="domain" description="Hcy-binding" evidence="7">
    <location>
        <begin position="3"/>
        <end position="309"/>
    </location>
</feature>
<evidence type="ECO:0000256" key="4">
    <source>
        <dbReference type="ARBA" id="ARBA00022833"/>
    </source>
</evidence>
<keyword evidence="9" id="KW-1185">Reference proteome</keyword>
<dbReference type="NCBIfam" id="NF007020">
    <property type="entry name" value="PRK09485.1"/>
    <property type="match status" value="1"/>
</dbReference>
<evidence type="ECO:0000256" key="1">
    <source>
        <dbReference type="ARBA" id="ARBA00022603"/>
    </source>
</evidence>
<evidence type="ECO:0000256" key="6">
    <source>
        <dbReference type="PROSITE-ProRule" id="PRU00333"/>
    </source>
</evidence>
<evidence type="ECO:0000313" key="8">
    <source>
        <dbReference type="EMBL" id="KZE25322.1"/>
    </source>
</evidence>
<dbReference type="RefSeq" id="WP_066614638.1">
    <property type="nucleotide sequence ID" value="NZ_LQQU01000059.1"/>
</dbReference>
<dbReference type="PROSITE" id="PS50970">
    <property type="entry name" value="HCY"/>
    <property type="match status" value="1"/>
</dbReference>
<evidence type="ECO:0000259" key="7">
    <source>
        <dbReference type="PROSITE" id="PS50970"/>
    </source>
</evidence>
<keyword evidence="2 6" id="KW-0808">Transferase</keyword>
<proteinExistence type="predicted"/>
<protein>
    <recommendedName>
        <fullName evidence="5">S-methylmethionine:homocysteine methyltransferase</fullName>
    </recommendedName>
</protein>
<dbReference type="OrthoDB" id="9803687at2"/>
<dbReference type="EMBL" id="LQQU01000059">
    <property type="protein sequence ID" value="KZE25322.1"/>
    <property type="molecule type" value="Genomic_DNA"/>
</dbReference>
<accession>A0A165EKY2</accession>
<dbReference type="InterPro" id="IPR017226">
    <property type="entry name" value="BHMT-like"/>
</dbReference>
<dbReference type="PANTHER" id="PTHR46015:SF1">
    <property type="entry name" value="HOMOCYSTEINE S-METHYLTRANSFERASE-LIKE ISOFORM 1"/>
    <property type="match status" value="1"/>
</dbReference>
<keyword evidence="1 6" id="KW-0489">Methyltransferase</keyword>
<feature type="binding site" evidence="6">
    <location>
        <position position="295"/>
    </location>
    <ligand>
        <name>Zn(2+)</name>
        <dbReference type="ChEBI" id="CHEBI:29105"/>
    </ligand>
</feature>